<keyword evidence="4" id="KW-1185">Reference proteome</keyword>
<feature type="region of interest" description="Disordered" evidence="1">
    <location>
        <begin position="112"/>
        <end position="133"/>
    </location>
</feature>
<evidence type="ECO:0000313" key="3">
    <source>
        <dbReference type="EMBL" id="KMS55809.1"/>
    </source>
</evidence>
<accession>A0A0J7XW30</accession>
<evidence type="ECO:0000259" key="2">
    <source>
        <dbReference type="Pfam" id="PF04480"/>
    </source>
</evidence>
<dbReference type="InterPro" id="IPR007569">
    <property type="entry name" value="DUF559"/>
</dbReference>
<evidence type="ECO:0000256" key="1">
    <source>
        <dbReference type="SAM" id="MobiDB-lite"/>
    </source>
</evidence>
<dbReference type="CDD" id="cd01038">
    <property type="entry name" value="Endonuclease_DUF559"/>
    <property type="match status" value="1"/>
</dbReference>
<dbReference type="PANTHER" id="PTHR38590">
    <property type="entry name" value="BLL0828 PROTEIN"/>
    <property type="match status" value="1"/>
</dbReference>
<gene>
    <name evidence="3" type="ORF">V473_13915</name>
</gene>
<dbReference type="InterPro" id="IPR011335">
    <property type="entry name" value="Restrct_endonuc-II-like"/>
</dbReference>
<reference evidence="3 4" key="1">
    <citation type="journal article" date="2015" name="G3 (Bethesda)">
        <title>Insights into Ongoing Evolution of the Hexachlorocyclohexane Catabolic Pathway from Comparative Genomics of Ten Sphingomonadaceae Strains.</title>
        <authorList>
            <person name="Pearce S.L."/>
            <person name="Oakeshott J.G."/>
            <person name="Pandey G."/>
        </authorList>
    </citation>
    <scope>NUCLEOTIDE SEQUENCE [LARGE SCALE GENOMIC DNA]</scope>
    <source>
        <strain evidence="3 4">LL01</strain>
    </source>
</reference>
<dbReference type="PANTHER" id="PTHR38590:SF1">
    <property type="entry name" value="BLL0828 PROTEIN"/>
    <property type="match status" value="1"/>
</dbReference>
<dbReference type="STRING" id="1420583.V473_13915"/>
<name>A0A0J7XW30_9SPHN</name>
<dbReference type="EMBL" id="JACT01000002">
    <property type="protein sequence ID" value="KMS55809.1"/>
    <property type="molecule type" value="Genomic_DNA"/>
</dbReference>
<feature type="domain" description="DUF559" evidence="2">
    <location>
        <begin position="7"/>
        <end position="110"/>
    </location>
</feature>
<dbReference type="PATRIC" id="fig|1420583.3.peg.2591"/>
<dbReference type="Pfam" id="PF04480">
    <property type="entry name" value="DUF559"/>
    <property type="match status" value="1"/>
</dbReference>
<dbReference type="RefSeq" id="WP_082679083.1">
    <property type="nucleotide sequence ID" value="NZ_KQ130434.1"/>
</dbReference>
<feature type="compositionally biased region" description="Low complexity" evidence="1">
    <location>
        <begin position="123"/>
        <end position="133"/>
    </location>
</feature>
<dbReference type="AlphaFoldDB" id="A0A0J7XW30"/>
<protein>
    <recommendedName>
        <fullName evidence="2">DUF559 domain-containing protein</fullName>
    </recommendedName>
</protein>
<sequence length="133" mass="14979">MAQDPRLLKNAAHMRHDATPFEVILWRHLSRSQLGYKFRRQHVIGNRIVDFFCPARAFAIEVDGDTHDVDEMAVRDAELTGMGVAVLHVSNRDVAENVEGVLVQIMTQLETLPDRWPHPNPSPEGEGLSSESL</sequence>
<dbReference type="Gene3D" id="3.40.960.10">
    <property type="entry name" value="VSR Endonuclease"/>
    <property type="match status" value="1"/>
</dbReference>
<dbReference type="Proteomes" id="UP000052232">
    <property type="component" value="Unassembled WGS sequence"/>
</dbReference>
<evidence type="ECO:0000313" key="4">
    <source>
        <dbReference type="Proteomes" id="UP000052232"/>
    </source>
</evidence>
<dbReference type="SUPFAM" id="SSF52980">
    <property type="entry name" value="Restriction endonuclease-like"/>
    <property type="match status" value="1"/>
</dbReference>
<organism evidence="3 4">
    <name type="scientific">Sphingobium cupriresistens LL01</name>
    <dbReference type="NCBI Taxonomy" id="1420583"/>
    <lineage>
        <taxon>Bacteria</taxon>
        <taxon>Pseudomonadati</taxon>
        <taxon>Pseudomonadota</taxon>
        <taxon>Alphaproteobacteria</taxon>
        <taxon>Sphingomonadales</taxon>
        <taxon>Sphingomonadaceae</taxon>
        <taxon>Sphingobium</taxon>
    </lineage>
</organism>
<dbReference type="InterPro" id="IPR047216">
    <property type="entry name" value="Endonuclease_DUF559_bact"/>
</dbReference>
<comment type="caution">
    <text evidence="3">The sequence shown here is derived from an EMBL/GenBank/DDBJ whole genome shotgun (WGS) entry which is preliminary data.</text>
</comment>
<proteinExistence type="predicted"/>